<accession>A0A031JX72</accession>
<dbReference type="Proteomes" id="UP000024329">
    <property type="component" value="Unassembled WGS sequence"/>
</dbReference>
<sequence length="411" mass="46109">MAFGDGPDDALLRVAWEQFCDRLKSAGHSAFKDANPANPLQRADAFRFLTQNLGQAFDLALETRDTAFPQIHPFVTPTRKLGGDVADFTYRQAWIDGNRTYRLTGRKGTARWLNITVQGPRPETIPGTDWPSLHEPFGDIPECNILGAQIEADARGDFELFVGGEPRPGNWLPTTPGSRKLFIREAFDGWDETPTSLTIEALDTAGARPLPTPAKMIEAMDWAGAFVTGLMHDWPEHSWLTSRGVCDPHALGAFPPDRTANDASDAKRGRMAAHMVWRLEPDEALIVEMDAHPGFWIFGMGGAFMGSMDFLHRPVSYTPARTRVDGDGVVRLVLAHDDPGVHNWLDTQRFREGNLTYRNLLTQDTARFQTRLVPRNRLIEHLPADTALVDPAEREVMRLERYRAVKRRYGI</sequence>
<dbReference type="STRING" id="158500.BES08_10555"/>
<dbReference type="eggNOG" id="COG5361">
    <property type="taxonomic scope" value="Bacteria"/>
</dbReference>
<gene>
    <name evidence="1" type="ORF">BV97_02757</name>
</gene>
<comment type="caution">
    <text evidence="1">The sequence shown here is derived from an EMBL/GenBank/DDBJ whole genome shotgun (WGS) entry which is preliminary data.</text>
</comment>
<dbReference type="AlphaFoldDB" id="A0A031JX72"/>
<reference evidence="1 2" key="1">
    <citation type="submission" date="2014-03" db="EMBL/GenBank/DDBJ databases">
        <title>Whole genome sequence of Novosphingobium resinovorum KF1.</title>
        <authorList>
            <person name="Gan H.M."/>
            <person name="Gan H.Y."/>
            <person name="Chew T.H."/>
            <person name="Savka M.A."/>
        </authorList>
    </citation>
    <scope>NUCLEOTIDE SEQUENCE [LARGE SCALE GENOMIC DNA]</scope>
    <source>
        <strain evidence="1 2">KF1</strain>
    </source>
</reference>
<dbReference type="PATRIC" id="fig|158500.4.peg.2820"/>
<proteinExistence type="predicted"/>
<organism evidence="1 2">
    <name type="scientific">Novosphingobium resinovorum</name>
    <dbReference type="NCBI Taxonomy" id="158500"/>
    <lineage>
        <taxon>Bacteria</taxon>
        <taxon>Pseudomonadati</taxon>
        <taxon>Pseudomonadota</taxon>
        <taxon>Alphaproteobacteria</taxon>
        <taxon>Sphingomonadales</taxon>
        <taxon>Sphingomonadaceae</taxon>
        <taxon>Novosphingobium</taxon>
    </lineage>
</organism>
<evidence type="ECO:0000313" key="2">
    <source>
        <dbReference type="Proteomes" id="UP000024329"/>
    </source>
</evidence>
<dbReference type="RefSeq" id="WP_036526415.1">
    <property type="nucleotide sequence ID" value="NZ_CP128492.1"/>
</dbReference>
<evidence type="ECO:0000313" key="1">
    <source>
        <dbReference type="EMBL" id="EZP81539.1"/>
    </source>
</evidence>
<name>A0A031JX72_9SPHN</name>
<protein>
    <submittedName>
        <fullName evidence="1">Uncharacterized protein</fullName>
    </submittedName>
</protein>
<dbReference type="EMBL" id="JFYZ01000012">
    <property type="protein sequence ID" value="EZP81539.1"/>
    <property type="molecule type" value="Genomic_DNA"/>
</dbReference>